<dbReference type="PANTHER" id="PTHR36617:SF5">
    <property type="entry name" value="OS05G0421675 PROTEIN"/>
    <property type="match status" value="1"/>
</dbReference>
<dbReference type="OrthoDB" id="1436790at2759"/>
<dbReference type="InterPro" id="IPR026960">
    <property type="entry name" value="RVT-Znf"/>
</dbReference>
<dbReference type="Proteomes" id="UP000242715">
    <property type="component" value="Unassembled WGS sequence"/>
</dbReference>
<sequence length="330" mass="37567">MTKQKRFNRRNSWNSICLCKEYGGLGVRKLREFNLALLGKWCWRMLVNREGLWYRVLVARYGVERGRLRDGGRRGSSWWREITRIRDNGGGIEGAWFGECIVKKVGDGTNTLFWSDPWVDGIPLGRRFRRLFDLVETQLCSVAEMASLGWGAGGEAWVWRRPLRGWEEELLGECQSLLLNISLQVHSPDSWLWQPDPDNGYSVRSAYHLLTFQDSVSLHAADGLIWHPQVPLKVSILAWRLLRDRLPTKANLVTRGILSPEAHFCVSGCGAVESTQHLFLSCSTFGPLWHMTSSWIGSPLVVSHTIPDHFAQFTLSGGGSRGRRSFMQLI</sequence>
<dbReference type="PANTHER" id="PTHR36617">
    <property type="entry name" value="PROTEIN, PUTATIVE-RELATED"/>
    <property type="match status" value="1"/>
</dbReference>
<feature type="domain" description="Reverse transcriptase zinc-binding" evidence="1">
    <location>
        <begin position="201"/>
        <end position="289"/>
    </location>
</feature>
<evidence type="ECO:0000313" key="3">
    <source>
        <dbReference type="Proteomes" id="UP000242715"/>
    </source>
</evidence>
<dbReference type="Pfam" id="PF13966">
    <property type="entry name" value="zf-RVT"/>
    <property type="match status" value="1"/>
</dbReference>
<accession>A0A2Z6MP49</accession>
<proteinExistence type="predicted"/>
<protein>
    <recommendedName>
        <fullName evidence="1">Reverse transcriptase zinc-binding domain-containing protein</fullName>
    </recommendedName>
</protein>
<reference evidence="3" key="1">
    <citation type="journal article" date="2017" name="Front. Plant Sci.">
        <title>Climate Clever Clovers: New Paradigm to Reduce the Environmental Footprint of Ruminants by Breeding Low Methanogenic Forages Utilizing Haplotype Variation.</title>
        <authorList>
            <person name="Kaur P."/>
            <person name="Appels R."/>
            <person name="Bayer P.E."/>
            <person name="Keeble-Gagnere G."/>
            <person name="Wang J."/>
            <person name="Hirakawa H."/>
            <person name="Shirasawa K."/>
            <person name="Vercoe P."/>
            <person name="Stefanova K."/>
            <person name="Durmic Z."/>
            <person name="Nichols P."/>
            <person name="Revell C."/>
            <person name="Isobe S.N."/>
            <person name="Edwards D."/>
            <person name="Erskine W."/>
        </authorList>
    </citation>
    <scope>NUCLEOTIDE SEQUENCE [LARGE SCALE GENOMIC DNA]</scope>
    <source>
        <strain evidence="3">cv. Daliak</strain>
    </source>
</reference>
<name>A0A2Z6MP49_TRISU</name>
<organism evidence="2 3">
    <name type="scientific">Trifolium subterraneum</name>
    <name type="common">Subterranean clover</name>
    <dbReference type="NCBI Taxonomy" id="3900"/>
    <lineage>
        <taxon>Eukaryota</taxon>
        <taxon>Viridiplantae</taxon>
        <taxon>Streptophyta</taxon>
        <taxon>Embryophyta</taxon>
        <taxon>Tracheophyta</taxon>
        <taxon>Spermatophyta</taxon>
        <taxon>Magnoliopsida</taxon>
        <taxon>eudicotyledons</taxon>
        <taxon>Gunneridae</taxon>
        <taxon>Pentapetalae</taxon>
        <taxon>rosids</taxon>
        <taxon>fabids</taxon>
        <taxon>Fabales</taxon>
        <taxon>Fabaceae</taxon>
        <taxon>Papilionoideae</taxon>
        <taxon>50 kb inversion clade</taxon>
        <taxon>NPAAA clade</taxon>
        <taxon>Hologalegina</taxon>
        <taxon>IRL clade</taxon>
        <taxon>Trifolieae</taxon>
        <taxon>Trifolium</taxon>
    </lineage>
</organism>
<evidence type="ECO:0000313" key="2">
    <source>
        <dbReference type="EMBL" id="GAU25300.1"/>
    </source>
</evidence>
<gene>
    <name evidence="2" type="ORF">TSUD_18130</name>
</gene>
<keyword evidence="3" id="KW-1185">Reference proteome</keyword>
<evidence type="ECO:0000259" key="1">
    <source>
        <dbReference type="Pfam" id="PF13966"/>
    </source>
</evidence>
<dbReference type="EMBL" id="DF973307">
    <property type="protein sequence ID" value="GAU25300.1"/>
    <property type="molecule type" value="Genomic_DNA"/>
</dbReference>
<dbReference type="AlphaFoldDB" id="A0A2Z6MP49"/>